<reference evidence="2" key="2">
    <citation type="submission" date="2017-12" db="EMBL/GenBank/DDBJ databases">
        <title>Genome sequence of the Bar-tailed Godwit (Limosa lapponica baueri).</title>
        <authorList>
            <person name="Lima N.C.B."/>
            <person name="Parody-Merino A.M."/>
            <person name="Battley P.F."/>
            <person name="Fidler A.E."/>
            <person name="Prosdocimi F."/>
        </authorList>
    </citation>
    <scope>NUCLEOTIDE SEQUENCE [LARGE SCALE GENOMIC DNA]</scope>
</reference>
<evidence type="ECO:0000313" key="1">
    <source>
        <dbReference type="EMBL" id="PKU48456.1"/>
    </source>
</evidence>
<gene>
    <name evidence="1" type="ORF">llap_1197</name>
</gene>
<accession>A0A2I0UQZ6</accession>
<dbReference type="OrthoDB" id="10063195at2759"/>
<sequence length="116" mass="14112">MEQLILEKISRHMKDIRRHQECMKANEIISNSCHRFTKGKSCLTNLIKFNNEMTDLIDERRTMDIVYINFSKVFYTVCHKILIEKLMKCGLDEQRVRWTECWQNYWIWVCYSPEGL</sequence>
<evidence type="ECO:0000313" key="2">
    <source>
        <dbReference type="Proteomes" id="UP000233556"/>
    </source>
</evidence>
<proteinExistence type="predicted"/>
<protein>
    <recommendedName>
        <fullName evidence="3">Rna-directed dna polymerase from mobile element jockey-like</fullName>
    </recommendedName>
</protein>
<dbReference type="AlphaFoldDB" id="A0A2I0UQZ6"/>
<dbReference type="Proteomes" id="UP000233556">
    <property type="component" value="Unassembled WGS sequence"/>
</dbReference>
<dbReference type="EMBL" id="KZ505652">
    <property type="protein sequence ID" value="PKU48456.1"/>
    <property type="molecule type" value="Genomic_DNA"/>
</dbReference>
<dbReference type="PANTHER" id="PTHR33332">
    <property type="entry name" value="REVERSE TRANSCRIPTASE DOMAIN-CONTAINING PROTEIN"/>
    <property type="match status" value="1"/>
</dbReference>
<reference evidence="2" key="1">
    <citation type="submission" date="2017-11" db="EMBL/GenBank/DDBJ databases">
        <authorList>
            <person name="Lima N.C."/>
            <person name="Parody-Merino A.M."/>
            <person name="Battley P.F."/>
            <person name="Fidler A.E."/>
            <person name="Prosdocimi F."/>
        </authorList>
    </citation>
    <scope>NUCLEOTIDE SEQUENCE [LARGE SCALE GENOMIC DNA]</scope>
</reference>
<name>A0A2I0UQZ6_LIMLA</name>
<keyword evidence="2" id="KW-1185">Reference proteome</keyword>
<organism evidence="1 2">
    <name type="scientific">Limosa lapponica baueri</name>
    <dbReference type="NCBI Taxonomy" id="1758121"/>
    <lineage>
        <taxon>Eukaryota</taxon>
        <taxon>Metazoa</taxon>
        <taxon>Chordata</taxon>
        <taxon>Craniata</taxon>
        <taxon>Vertebrata</taxon>
        <taxon>Euteleostomi</taxon>
        <taxon>Archelosauria</taxon>
        <taxon>Archosauria</taxon>
        <taxon>Dinosauria</taxon>
        <taxon>Saurischia</taxon>
        <taxon>Theropoda</taxon>
        <taxon>Coelurosauria</taxon>
        <taxon>Aves</taxon>
        <taxon>Neognathae</taxon>
        <taxon>Neoaves</taxon>
        <taxon>Charadriiformes</taxon>
        <taxon>Scolopacidae</taxon>
        <taxon>Limosa</taxon>
    </lineage>
</organism>
<evidence type="ECO:0008006" key="3">
    <source>
        <dbReference type="Google" id="ProtNLM"/>
    </source>
</evidence>